<proteinExistence type="predicted"/>
<comment type="caution">
    <text evidence="2">The sequence shown here is derived from an EMBL/GenBank/DDBJ whole genome shotgun (WGS) entry which is preliminary data.</text>
</comment>
<feature type="region of interest" description="Disordered" evidence="1">
    <location>
        <begin position="1"/>
        <end position="30"/>
    </location>
</feature>
<name>A0A7I9Z0Y7_9MYCO</name>
<evidence type="ECO:0000256" key="1">
    <source>
        <dbReference type="SAM" id="MobiDB-lite"/>
    </source>
</evidence>
<dbReference type="AlphaFoldDB" id="A0A7I9Z0Y7"/>
<reference evidence="2 3" key="1">
    <citation type="journal article" date="2019" name="Emerg. Microbes Infect.">
        <title>Comprehensive subspecies identification of 175 nontuberculous mycobacteria species based on 7547 genomic profiles.</title>
        <authorList>
            <person name="Matsumoto Y."/>
            <person name="Kinjo T."/>
            <person name="Motooka D."/>
            <person name="Nabeya D."/>
            <person name="Jung N."/>
            <person name="Uechi K."/>
            <person name="Horii T."/>
            <person name="Iida T."/>
            <person name="Fujita J."/>
            <person name="Nakamura S."/>
        </authorList>
    </citation>
    <scope>NUCLEOTIDE SEQUENCE [LARGE SCALE GENOMIC DNA]</scope>
    <source>
        <strain evidence="2 3">JCM 30726</strain>
    </source>
</reference>
<gene>
    <name evidence="2" type="ORF">MTIM_04070</name>
</gene>
<sequence>MRRDGRAARPFQAFQQAHPQAGPGQVGRRDEAVVPASYDGDVYGVDACRVVAQLR</sequence>
<organism evidence="2 3">
    <name type="scientific">Mycobacterium timonense</name>
    <dbReference type="NCBI Taxonomy" id="701043"/>
    <lineage>
        <taxon>Bacteria</taxon>
        <taxon>Bacillati</taxon>
        <taxon>Actinomycetota</taxon>
        <taxon>Actinomycetes</taxon>
        <taxon>Mycobacteriales</taxon>
        <taxon>Mycobacteriaceae</taxon>
        <taxon>Mycobacterium</taxon>
        <taxon>Mycobacterium avium complex (MAC)</taxon>
    </lineage>
</organism>
<dbReference type="Proteomes" id="UP000465301">
    <property type="component" value="Unassembled WGS sequence"/>
</dbReference>
<accession>A0A7I9Z0Y7</accession>
<protein>
    <submittedName>
        <fullName evidence="2">Uncharacterized protein</fullName>
    </submittedName>
</protein>
<evidence type="ECO:0000313" key="2">
    <source>
        <dbReference type="EMBL" id="GFG94528.1"/>
    </source>
</evidence>
<feature type="compositionally biased region" description="Low complexity" evidence="1">
    <location>
        <begin position="8"/>
        <end position="23"/>
    </location>
</feature>
<keyword evidence="3" id="KW-1185">Reference proteome</keyword>
<evidence type="ECO:0000313" key="3">
    <source>
        <dbReference type="Proteomes" id="UP000465301"/>
    </source>
</evidence>
<dbReference type="EMBL" id="BLLA01000001">
    <property type="protein sequence ID" value="GFG94528.1"/>
    <property type="molecule type" value="Genomic_DNA"/>
</dbReference>